<name>A0A1H4X2L9_9NOCA</name>
<dbReference type="PANTHER" id="PTHR45763">
    <property type="entry name" value="HYDROLASE, ALPHA/BETA FOLD FAMILY PROTEIN, EXPRESSED-RELATED"/>
    <property type="match status" value="1"/>
</dbReference>
<dbReference type="EMBL" id="FNSV01000005">
    <property type="protein sequence ID" value="SEC99765.1"/>
    <property type="molecule type" value="Genomic_DNA"/>
</dbReference>
<dbReference type="InterPro" id="IPR029058">
    <property type="entry name" value="AB_hydrolase_fold"/>
</dbReference>
<keyword evidence="3" id="KW-1185">Reference proteome</keyword>
<gene>
    <name evidence="2" type="ORF">SAMN04490239_6330</name>
</gene>
<dbReference type="Proteomes" id="UP000183561">
    <property type="component" value="Unassembled WGS sequence"/>
</dbReference>
<sequence length="296" mass="31776">MTSEGSIRIGSRTITYLEAGDPSGPLVLHNHGGPSSRLEAELFDSYAKANGLRFVCADRPGIGRSDLQPGRTFESWTDDLLLLADSFDADRFAVTGWSEGGPWALAAAAYLDPMRLVSVVCIAGGNYGTFGANWAADHLSSVDALGGRLALHFHPGFTLMYELLGMSATHFEERYGQAITKSACAADREVLADEEVLTTFLKASRECFRHGADGLVVDATMLYEAWPFDMSKVKRPVHFWQGSADTLVPEIINKTVADRTPGAVWHPVSGGGHFIAVSHADDILALTASDLASASN</sequence>
<dbReference type="SUPFAM" id="SSF53474">
    <property type="entry name" value="alpha/beta-Hydrolases"/>
    <property type="match status" value="1"/>
</dbReference>
<dbReference type="RefSeq" id="WP_072936858.1">
    <property type="nucleotide sequence ID" value="NZ_FNSV01000005.1"/>
</dbReference>
<dbReference type="PANTHER" id="PTHR45763:SF46">
    <property type="entry name" value="AB HYDROLASE-1 DOMAIN-CONTAINING PROTEIN"/>
    <property type="match status" value="1"/>
</dbReference>
<dbReference type="OrthoDB" id="9800988at2"/>
<dbReference type="InterPro" id="IPR000073">
    <property type="entry name" value="AB_hydrolase_1"/>
</dbReference>
<dbReference type="AlphaFoldDB" id="A0A1H4X2L9"/>
<evidence type="ECO:0000313" key="2">
    <source>
        <dbReference type="EMBL" id="SEC99765.1"/>
    </source>
</evidence>
<protein>
    <submittedName>
        <fullName evidence="2">Pimeloyl-ACP methyl ester carboxylesterase</fullName>
    </submittedName>
</protein>
<dbReference type="Gene3D" id="3.40.50.1820">
    <property type="entry name" value="alpha/beta hydrolase"/>
    <property type="match status" value="1"/>
</dbReference>
<feature type="domain" description="AB hydrolase-1" evidence="1">
    <location>
        <begin position="25"/>
        <end position="278"/>
    </location>
</feature>
<organism evidence="2 3">
    <name type="scientific">Rhodococcus koreensis</name>
    <dbReference type="NCBI Taxonomy" id="99653"/>
    <lineage>
        <taxon>Bacteria</taxon>
        <taxon>Bacillati</taxon>
        <taxon>Actinomycetota</taxon>
        <taxon>Actinomycetes</taxon>
        <taxon>Mycobacteriales</taxon>
        <taxon>Nocardiaceae</taxon>
        <taxon>Rhodococcus</taxon>
    </lineage>
</organism>
<evidence type="ECO:0000259" key="1">
    <source>
        <dbReference type="Pfam" id="PF00561"/>
    </source>
</evidence>
<dbReference type="Pfam" id="PF00561">
    <property type="entry name" value="Abhydrolase_1"/>
    <property type="match status" value="1"/>
</dbReference>
<dbReference type="GO" id="GO:0003824">
    <property type="term" value="F:catalytic activity"/>
    <property type="evidence" value="ECO:0007669"/>
    <property type="project" value="UniProtKB-ARBA"/>
</dbReference>
<proteinExistence type="predicted"/>
<reference evidence="3" key="1">
    <citation type="submission" date="2016-10" db="EMBL/GenBank/DDBJ databases">
        <authorList>
            <person name="Varghese N."/>
            <person name="Submissions S."/>
        </authorList>
    </citation>
    <scope>NUCLEOTIDE SEQUENCE [LARGE SCALE GENOMIC DNA]</scope>
    <source>
        <strain evidence="3">DSM 44498</strain>
    </source>
</reference>
<accession>A0A1H4X2L9</accession>
<evidence type="ECO:0000313" key="3">
    <source>
        <dbReference type="Proteomes" id="UP000183561"/>
    </source>
</evidence>